<dbReference type="PROSITE" id="PS50967">
    <property type="entry name" value="HRDC"/>
    <property type="match status" value="1"/>
</dbReference>
<dbReference type="SUPFAM" id="SSF47819">
    <property type="entry name" value="HRDC-like"/>
    <property type="match status" value="1"/>
</dbReference>
<sequence length="441" mass="50173">MLVQSPVIARLKLLMITPLLTPRNGVPEVVSDESQFEKLIAELLNGNGPLAIDAERSSGYRYSQRAYLIQIYRENGGLHLIDPIPLKDSKLWQKFNKEFSSYEWVIHASTQDLPCLIEVGLKPKLLFDTELGARIAGCERVGLGPLAESLLELQLAKEHSAVDWSIRPLRPEWITYAALDVDILLDIRNAVEKLLIEQNKLKWAEQDFASILKNYESYEFSDLPKPDRWRRTSGMHKVRDRLTMTIVRDLWLSRDELAREIDLAAGRVLGDDAIVELATKRPDNLEAVAKVIGRRTRLEAPPFNRWLKVLNLALKTPIEEQPELRVASQSLPPIKIWKDRNPLGYARLTHARAALIELSAQIQIPTENLVTPEFVRKLCWQEPPVTNSEYENFVNEQLNKMGARPWQIELVTPAISASLSQIEPLVAPEPVEAESEPETEQ</sequence>
<dbReference type="GO" id="GO:0003676">
    <property type="term" value="F:nucleic acid binding"/>
    <property type="evidence" value="ECO:0007669"/>
    <property type="project" value="InterPro"/>
</dbReference>
<dbReference type="InterPro" id="IPR036397">
    <property type="entry name" value="RNaseH_sf"/>
</dbReference>
<gene>
    <name evidence="2" type="ORF">UFOPK4358_00506</name>
</gene>
<accession>A0A6J7UD31</accession>
<dbReference type="InterPro" id="IPR010997">
    <property type="entry name" value="HRDC-like_sf"/>
</dbReference>
<reference evidence="2" key="1">
    <citation type="submission" date="2020-05" db="EMBL/GenBank/DDBJ databases">
        <authorList>
            <person name="Chiriac C."/>
            <person name="Salcher M."/>
            <person name="Ghai R."/>
            <person name="Kavagutti S V."/>
        </authorList>
    </citation>
    <scope>NUCLEOTIDE SEQUENCE</scope>
</reference>
<dbReference type="GO" id="GO:0000166">
    <property type="term" value="F:nucleotide binding"/>
    <property type="evidence" value="ECO:0007669"/>
    <property type="project" value="InterPro"/>
</dbReference>
<dbReference type="InterPro" id="IPR041605">
    <property type="entry name" value="Exo_C"/>
</dbReference>
<dbReference type="Pfam" id="PF00570">
    <property type="entry name" value="HRDC"/>
    <property type="match status" value="1"/>
</dbReference>
<evidence type="ECO:0000259" key="1">
    <source>
        <dbReference type="PROSITE" id="PS50967"/>
    </source>
</evidence>
<evidence type="ECO:0000313" key="2">
    <source>
        <dbReference type="EMBL" id="CAB5063212.1"/>
    </source>
</evidence>
<dbReference type="GO" id="GO:0008408">
    <property type="term" value="F:3'-5' exonuclease activity"/>
    <property type="evidence" value="ECO:0007669"/>
    <property type="project" value="InterPro"/>
</dbReference>
<dbReference type="InterPro" id="IPR012337">
    <property type="entry name" value="RNaseH-like_sf"/>
</dbReference>
<proteinExistence type="predicted"/>
<protein>
    <submittedName>
        <fullName evidence="2">Unannotated protein</fullName>
    </submittedName>
</protein>
<dbReference type="EMBL" id="CAFBQQ010000063">
    <property type="protein sequence ID" value="CAB5063212.1"/>
    <property type="molecule type" value="Genomic_DNA"/>
</dbReference>
<dbReference type="Pfam" id="PF18305">
    <property type="entry name" value="DNA_pol_A_exoN"/>
    <property type="match status" value="1"/>
</dbReference>
<dbReference type="Pfam" id="PF01612">
    <property type="entry name" value="DNA_pol_A_exo1"/>
    <property type="match status" value="1"/>
</dbReference>
<dbReference type="SUPFAM" id="SSF53098">
    <property type="entry name" value="Ribonuclease H-like"/>
    <property type="match status" value="1"/>
</dbReference>
<dbReference type="PANTHER" id="PTHR47649:SF1">
    <property type="entry name" value="RIBONUCLEASE D"/>
    <property type="match status" value="1"/>
</dbReference>
<dbReference type="CDD" id="cd06142">
    <property type="entry name" value="RNaseD_exo"/>
    <property type="match status" value="1"/>
</dbReference>
<dbReference type="Gene3D" id="1.10.150.80">
    <property type="entry name" value="HRDC domain"/>
    <property type="match status" value="2"/>
</dbReference>
<dbReference type="GO" id="GO:0006139">
    <property type="term" value="P:nucleobase-containing compound metabolic process"/>
    <property type="evidence" value="ECO:0007669"/>
    <property type="project" value="InterPro"/>
</dbReference>
<dbReference type="AlphaFoldDB" id="A0A6J7UD31"/>
<name>A0A6J7UD31_9ZZZZ</name>
<dbReference type="PANTHER" id="PTHR47649">
    <property type="entry name" value="RIBONUCLEASE D"/>
    <property type="match status" value="1"/>
</dbReference>
<dbReference type="InterPro" id="IPR044876">
    <property type="entry name" value="HRDC_dom_sf"/>
</dbReference>
<dbReference type="InterPro" id="IPR051086">
    <property type="entry name" value="RNase_D-like"/>
</dbReference>
<feature type="domain" description="HRDC" evidence="1">
    <location>
        <begin position="240"/>
        <end position="320"/>
    </location>
</feature>
<dbReference type="SMART" id="SM00341">
    <property type="entry name" value="HRDC"/>
    <property type="match status" value="1"/>
</dbReference>
<dbReference type="Gene3D" id="3.30.420.10">
    <property type="entry name" value="Ribonuclease H-like superfamily/Ribonuclease H"/>
    <property type="match status" value="1"/>
</dbReference>
<organism evidence="2">
    <name type="scientific">freshwater metagenome</name>
    <dbReference type="NCBI Taxonomy" id="449393"/>
    <lineage>
        <taxon>unclassified sequences</taxon>
        <taxon>metagenomes</taxon>
        <taxon>ecological metagenomes</taxon>
    </lineage>
</organism>
<dbReference type="SMART" id="SM00474">
    <property type="entry name" value="35EXOc"/>
    <property type="match status" value="1"/>
</dbReference>
<dbReference type="InterPro" id="IPR002121">
    <property type="entry name" value="HRDC_dom"/>
</dbReference>
<dbReference type="InterPro" id="IPR002562">
    <property type="entry name" value="3'-5'_exonuclease_dom"/>
</dbReference>